<dbReference type="AlphaFoldDB" id="A0A075AZL1"/>
<dbReference type="PROSITE" id="PS51746">
    <property type="entry name" value="PPM_2"/>
    <property type="match status" value="1"/>
</dbReference>
<dbReference type="EMBL" id="KE560993">
    <property type="protein sequence ID" value="EPZ34102.1"/>
    <property type="molecule type" value="Genomic_DNA"/>
</dbReference>
<evidence type="ECO:0000256" key="2">
    <source>
        <dbReference type="ARBA" id="ARBA00001946"/>
    </source>
</evidence>
<dbReference type="SUPFAM" id="SSF81606">
    <property type="entry name" value="PP2C-like"/>
    <property type="match status" value="1"/>
</dbReference>
<organism evidence="13 14">
    <name type="scientific">Rozella allomycis (strain CSF55)</name>
    <dbReference type="NCBI Taxonomy" id="988480"/>
    <lineage>
        <taxon>Eukaryota</taxon>
        <taxon>Fungi</taxon>
        <taxon>Fungi incertae sedis</taxon>
        <taxon>Cryptomycota</taxon>
        <taxon>Cryptomycota incertae sedis</taxon>
        <taxon>Rozella</taxon>
    </lineage>
</organism>
<dbReference type="GO" id="GO:1990439">
    <property type="term" value="F:MAP kinase serine/threonine phosphatase activity"/>
    <property type="evidence" value="ECO:0007669"/>
    <property type="project" value="EnsemblFungi"/>
</dbReference>
<reference evidence="13 14" key="1">
    <citation type="journal article" date="2013" name="Curr. Biol.">
        <title>Shared signatures of parasitism and phylogenomics unite Cryptomycota and microsporidia.</title>
        <authorList>
            <person name="James T.Y."/>
            <person name="Pelin A."/>
            <person name="Bonen L."/>
            <person name="Ahrendt S."/>
            <person name="Sain D."/>
            <person name="Corradi N."/>
            <person name="Stajich J.E."/>
        </authorList>
    </citation>
    <scope>NUCLEOTIDE SEQUENCE [LARGE SCALE GENOMIC DNA]</scope>
    <source>
        <strain evidence="13 14">CSF55</strain>
    </source>
</reference>
<dbReference type="STRING" id="988480.A0A075AZL1"/>
<proteinExistence type="inferred from homology"/>
<dbReference type="FunFam" id="3.60.40.10:FF:000016">
    <property type="entry name" value="Protein phosphatase 2C"/>
    <property type="match status" value="1"/>
</dbReference>
<evidence type="ECO:0000256" key="11">
    <source>
        <dbReference type="SAM" id="MobiDB-lite"/>
    </source>
</evidence>
<dbReference type="GO" id="GO:0046872">
    <property type="term" value="F:metal ion binding"/>
    <property type="evidence" value="ECO:0007669"/>
    <property type="project" value="UniProtKB-KW"/>
</dbReference>
<dbReference type="HOGENOM" id="CLU_013173_4_2_1"/>
<evidence type="ECO:0000313" key="13">
    <source>
        <dbReference type="EMBL" id="EPZ34102.1"/>
    </source>
</evidence>
<dbReference type="Gene3D" id="3.60.40.10">
    <property type="entry name" value="PPM-type phosphatase domain"/>
    <property type="match status" value="1"/>
</dbReference>
<accession>A0A075AZL1</accession>
<comment type="cofactor">
    <cofactor evidence="1">
        <name>Mn(2+)</name>
        <dbReference type="ChEBI" id="CHEBI:29035"/>
    </cofactor>
</comment>
<dbReference type="InterPro" id="IPR001932">
    <property type="entry name" value="PPM-type_phosphatase-like_dom"/>
</dbReference>
<dbReference type="InterPro" id="IPR036457">
    <property type="entry name" value="PPM-type-like_dom_sf"/>
</dbReference>
<evidence type="ECO:0000256" key="3">
    <source>
        <dbReference type="ARBA" id="ARBA00006702"/>
    </source>
</evidence>
<dbReference type="Pfam" id="PF01652">
    <property type="entry name" value="IF4E"/>
    <property type="match status" value="1"/>
</dbReference>
<keyword evidence="14" id="KW-1185">Reference proteome</keyword>
<evidence type="ECO:0000256" key="4">
    <source>
        <dbReference type="ARBA" id="ARBA00013081"/>
    </source>
</evidence>
<evidence type="ECO:0000256" key="5">
    <source>
        <dbReference type="ARBA" id="ARBA00022723"/>
    </source>
</evidence>
<keyword evidence="5" id="KW-0479">Metal-binding</keyword>
<evidence type="ECO:0000313" key="14">
    <source>
        <dbReference type="Proteomes" id="UP000030755"/>
    </source>
</evidence>
<dbReference type="Gene3D" id="3.30.760.10">
    <property type="entry name" value="RNA Cap, Translation Initiation Factor Eif4e"/>
    <property type="match status" value="1"/>
</dbReference>
<dbReference type="Proteomes" id="UP000030755">
    <property type="component" value="Unassembled WGS sequence"/>
</dbReference>
<sequence>MGHTLSEPITEKHSTSTDGSRLLYGASSMQGWRVTMEDAHTTLLEMKGYENMAFFAVFDGHGGANVAKFCGERLHTILAEQESFKTGNFRQSLIDTFLKADATLRILPEFKDEQAGCTAVVTLISNDRIICGNAGDSRAVLCSKGEAIPLSHDHKPMDPDESARIVNAGGFVEAGRVNGALALSRAIGDFNYKNPELAVDKQLVISYPDVIEQEMGPDDEFIVMACDGIWDCFTNQQVVNFVREKIAAGVELDKICEQLMDRCLAPKSMMTGIGCDNMTIVIVGLLQGDTKEKWIQKCSRPSNFHAEPHLGRTVQKLDNSWTFWFMHRSPTAKNLTSSYGDNIKKIASFDTVEGFWGVYSHLKRATEVPNITEYNLFKSGIKPMWEVITFFIIYIKDTENQNGGKIMLRLRKGVVTRLWEKLILVVIGSQDHFASDICGLVLSIRQFEDIISVWNKTSSDKDLIQDLKNKLAELLELPSGTIVDYKVHNSHHKDQT</sequence>
<evidence type="ECO:0000256" key="10">
    <source>
        <dbReference type="RuleBase" id="RU003465"/>
    </source>
</evidence>
<dbReference type="PROSITE" id="PS01032">
    <property type="entry name" value="PPM_1"/>
    <property type="match status" value="1"/>
</dbReference>
<evidence type="ECO:0000256" key="1">
    <source>
        <dbReference type="ARBA" id="ARBA00001936"/>
    </source>
</evidence>
<dbReference type="PANTHER" id="PTHR13832">
    <property type="entry name" value="PROTEIN PHOSPHATASE 2C"/>
    <property type="match status" value="1"/>
</dbReference>
<keyword evidence="8" id="KW-0464">Manganese</keyword>
<gene>
    <name evidence="13" type="ORF">O9G_003182</name>
</gene>
<dbReference type="SUPFAM" id="SSF55418">
    <property type="entry name" value="eIF4e-like"/>
    <property type="match status" value="1"/>
</dbReference>
<evidence type="ECO:0000256" key="7">
    <source>
        <dbReference type="ARBA" id="ARBA00022912"/>
    </source>
</evidence>
<feature type="region of interest" description="Disordered" evidence="11">
    <location>
        <begin position="1"/>
        <end position="20"/>
    </location>
</feature>
<evidence type="ECO:0000259" key="12">
    <source>
        <dbReference type="PROSITE" id="PS51746"/>
    </source>
</evidence>
<keyword evidence="7 10" id="KW-0904">Protein phosphatase</keyword>
<evidence type="ECO:0000256" key="9">
    <source>
        <dbReference type="ARBA" id="ARBA00048832"/>
    </source>
</evidence>
<dbReference type="InterPro" id="IPR000222">
    <property type="entry name" value="PP2C_BS"/>
</dbReference>
<dbReference type="SMART" id="SM00332">
    <property type="entry name" value="PP2Cc"/>
    <property type="match status" value="1"/>
</dbReference>
<protein>
    <recommendedName>
        <fullName evidence="4">protein-serine/threonine phosphatase</fullName>
        <ecNumber evidence="4">3.1.3.16</ecNumber>
    </recommendedName>
</protein>
<evidence type="ECO:0000256" key="6">
    <source>
        <dbReference type="ARBA" id="ARBA00022801"/>
    </source>
</evidence>
<dbReference type="CDD" id="cd00143">
    <property type="entry name" value="PP2Cc"/>
    <property type="match status" value="1"/>
</dbReference>
<dbReference type="EC" id="3.1.3.16" evidence="4"/>
<dbReference type="GO" id="GO:1903753">
    <property type="term" value="P:negative regulation of p38MAPK cascade"/>
    <property type="evidence" value="ECO:0007669"/>
    <property type="project" value="EnsemblFungi"/>
</dbReference>
<dbReference type="InterPro" id="IPR001040">
    <property type="entry name" value="TIF_eIF_4E"/>
</dbReference>
<dbReference type="GO" id="GO:0003743">
    <property type="term" value="F:translation initiation factor activity"/>
    <property type="evidence" value="ECO:0007669"/>
    <property type="project" value="InterPro"/>
</dbReference>
<comment type="similarity">
    <text evidence="3 10">Belongs to the PP2C family.</text>
</comment>
<dbReference type="OrthoDB" id="10264738at2759"/>
<dbReference type="Pfam" id="PF00481">
    <property type="entry name" value="PP2C"/>
    <property type="match status" value="1"/>
</dbReference>
<dbReference type="InterPro" id="IPR023398">
    <property type="entry name" value="TIF_eIF4e-like"/>
</dbReference>
<dbReference type="PANTHER" id="PTHR13832:SF565">
    <property type="entry name" value="AT28366P-RELATED"/>
    <property type="match status" value="1"/>
</dbReference>
<comment type="catalytic activity">
    <reaction evidence="9">
        <text>O-phospho-L-threonyl-[protein] + H2O = L-threonyl-[protein] + phosphate</text>
        <dbReference type="Rhea" id="RHEA:47004"/>
        <dbReference type="Rhea" id="RHEA-COMP:11060"/>
        <dbReference type="Rhea" id="RHEA-COMP:11605"/>
        <dbReference type="ChEBI" id="CHEBI:15377"/>
        <dbReference type="ChEBI" id="CHEBI:30013"/>
        <dbReference type="ChEBI" id="CHEBI:43474"/>
        <dbReference type="ChEBI" id="CHEBI:61977"/>
        <dbReference type="EC" id="3.1.3.16"/>
    </reaction>
    <physiologicalReaction direction="left-to-right" evidence="9">
        <dbReference type="Rhea" id="RHEA:47005"/>
    </physiologicalReaction>
</comment>
<comment type="cofactor">
    <cofactor evidence="2">
        <name>Mg(2+)</name>
        <dbReference type="ChEBI" id="CHEBI:18420"/>
    </cofactor>
</comment>
<evidence type="ECO:0000256" key="8">
    <source>
        <dbReference type="ARBA" id="ARBA00023211"/>
    </source>
</evidence>
<dbReference type="GO" id="GO:0003723">
    <property type="term" value="F:RNA binding"/>
    <property type="evidence" value="ECO:0007669"/>
    <property type="project" value="InterPro"/>
</dbReference>
<feature type="domain" description="PPM-type phosphatase" evidence="12">
    <location>
        <begin position="23"/>
        <end position="285"/>
    </location>
</feature>
<keyword evidence="6 10" id="KW-0378">Hydrolase</keyword>
<name>A0A075AZL1_ROZAC</name>
<dbReference type="InterPro" id="IPR015655">
    <property type="entry name" value="PP2C"/>
</dbReference>
<dbReference type="GO" id="GO:0071470">
    <property type="term" value="P:cellular response to osmotic stress"/>
    <property type="evidence" value="ECO:0007669"/>
    <property type="project" value="EnsemblFungi"/>
</dbReference>